<evidence type="ECO:0000256" key="1">
    <source>
        <dbReference type="SAM" id="SignalP"/>
    </source>
</evidence>
<proteinExistence type="predicted"/>
<keyword evidence="1" id="KW-0732">Signal</keyword>
<dbReference type="Proteomes" id="UP000695007">
    <property type="component" value="Unplaced"/>
</dbReference>
<evidence type="ECO:0000313" key="2">
    <source>
        <dbReference type="Proteomes" id="UP000695007"/>
    </source>
</evidence>
<dbReference type="RefSeq" id="XP_011498831.1">
    <property type="nucleotide sequence ID" value="XM_011500529.1"/>
</dbReference>
<reference evidence="3" key="1">
    <citation type="submission" date="2025-08" db="UniProtKB">
        <authorList>
            <consortium name="RefSeq"/>
        </authorList>
    </citation>
    <scope>IDENTIFICATION</scope>
</reference>
<accession>A0AAJ6YIT7</accession>
<dbReference type="KEGG" id="csol:105362969"/>
<protein>
    <submittedName>
        <fullName evidence="3">Uncharacterized protein LOC105362969</fullName>
    </submittedName>
</protein>
<name>A0AAJ6YIT7_9HYME</name>
<dbReference type="AlphaFoldDB" id="A0AAJ6YIT7"/>
<evidence type="ECO:0000313" key="3">
    <source>
        <dbReference type="RefSeq" id="XP_011498831.1"/>
    </source>
</evidence>
<gene>
    <name evidence="3" type="primary">LOC105362969</name>
</gene>
<keyword evidence="2" id="KW-1185">Reference proteome</keyword>
<organism evidence="2 3">
    <name type="scientific">Ceratosolen solmsi marchali</name>
    <dbReference type="NCBI Taxonomy" id="326594"/>
    <lineage>
        <taxon>Eukaryota</taxon>
        <taxon>Metazoa</taxon>
        <taxon>Ecdysozoa</taxon>
        <taxon>Arthropoda</taxon>
        <taxon>Hexapoda</taxon>
        <taxon>Insecta</taxon>
        <taxon>Pterygota</taxon>
        <taxon>Neoptera</taxon>
        <taxon>Endopterygota</taxon>
        <taxon>Hymenoptera</taxon>
        <taxon>Apocrita</taxon>
        <taxon>Proctotrupomorpha</taxon>
        <taxon>Chalcidoidea</taxon>
        <taxon>Agaonidae</taxon>
        <taxon>Agaoninae</taxon>
        <taxon>Ceratosolen</taxon>
    </lineage>
</organism>
<feature type="signal peptide" evidence="1">
    <location>
        <begin position="1"/>
        <end position="21"/>
    </location>
</feature>
<feature type="chain" id="PRO_5042570522" evidence="1">
    <location>
        <begin position="22"/>
        <end position="201"/>
    </location>
</feature>
<sequence>MKMRCIVLFFIVLLNIHSLKTESVDYTLKNSRMDIPISLHEEKMKDLTLLSPQIDDSSEHEWNNIELKYQPNNYRKIVNLNDNEEYKNEEIDFTDDQFKSIDQLNEAQLIQLSKYLIKLLQRPDLWEAPLILIKDPQDNVEEKTFPLEFGLQNISKRSRYYRRYPWKRQNSRSYNSMDYDPYNACNPTRNDVFQLLGSARK</sequence>
<dbReference type="GeneID" id="105362969"/>